<evidence type="ECO:0000313" key="1">
    <source>
        <dbReference type="EMBL" id="KAF0468317.1"/>
    </source>
</evidence>
<proteinExistence type="predicted"/>
<comment type="caution">
    <text evidence="1">The sequence shown here is derived from an EMBL/GenBank/DDBJ whole genome shotgun (WGS) entry which is preliminary data.</text>
</comment>
<protein>
    <submittedName>
        <fullName evidence="1">Uncharacterized protein</fullName>
    </submittedName>
</protein>
<dbReference type="SUPFAM" id="SSF69322">
    <property type="entry name" value="Tricorn protease domain 2"/>
    <property type="match status" value="1"/>
</dbReference>
<dbReference type="EMBL" id="WTPW01000943">
    <property type="protein sequence ID" value="KAF0468317.1"/>
    <property type="molecule type" value="Genomic_DNA"/>
</dbReference>
<dbReference type="Proteomes" id="UP000439903">
    <property type="component" value="Unassembled WGS sequence"/>
</dbReference>
<gene>
    <name evidence="1" type="ORF">F8M41_025835</name>
</gene>
<sequence>MNETALEILTHKPVKPAEVSLHVKNITNIVCSPNMKYIATWCPGNKLDILPSIYRWPITKGKLKFDKHYIIYDSINLDAKALIGVSDMNHIILRVEDFVKDSYNFEIIDIVNNKRQKLNSQGLKGKVIKHSGFFDKSYSEFCNEISFLENGDLAIIKDRPVYRAYIFNFNEKHQWKCKCSIELPTYYKCSVSPKGKLLVLLRLPFVIMQWDLITLKYEMRYVLDWNLYNSRKRLQMCLNNDNSLLSVGETKIRTGHGDYYKKPAQISIYSVKDGLLVNKSIDNLNDPWNQGLLLLDNMRFIGLVDNECWSNYIKSAVQVDAQINEQDHEFDSLFKNKSFNKLIDSFYEEDSHYKHLEDTRIAECLNKTNLLYLQTYGKDLMNALIDPQKKKDDMNNKIVKKVFIIWIKKSLSELENGNIDLFTRLISVITSSLCDLEKFSENNKFIERFLSQTAFLIPRIDYEYWINNMTKLSHLRYCGTYLEYPQDLHTTSYYNYV</sequence>
<name>A0A8H3XJH3_GIGMA</name>
<accession>A0A8H3XJH3</accession>
<organism evidence="1 2">
    <name type="scientific">Gigaspora margarita</name>
    <dbReference type="NCBI Taxonomy" id="4874"/>
    <lineage>
        <taxon>Eukaryota</taxon>
        <taxon>Fungi</taxon>
        <taxon>Fungi incertae sedis</taxon>
        <taxon>Mucoromycota</taxon>
        <taxon>Glomeromycotina</taxon>
        <taxon>Glomeromycetes</taxon>
        <taxon>Diversisporales</taxon>
        <taxon>Gigasporaceae</taxon>
        <taxon>Gigaspora</taxon>
    </lineage>
</organism>
<dbReference type="OrthoDB" id="2424986at2759"/>
<reference evidence="1 2" key="1">
    <citation type="journal article" date="2019" name="Environ. Microbiol.">
        <title>At the nexus of three kingdoms: the genome of the mycorrhizal fungus Gigaspora margarita provides insights into plant, endobacterial and fungal interactions.</title>
        <authorList>
            <person name="Venice F."/>
            <person name="Ghignone S."/>
            <person name="Salvioli di Fossalunga A."/>
            <person name="Amselem J."/>
            <person name="Novero M."/>
            <person name="Xianan X."/>
            <person name="Sedzielewska Toro K."/>
            <person name="Morin E."/>
            <person name="Lipzen A."/>
            <person name="Grigoriev I.V."/>
            <person name="Henrissat B."/>
            <person name="Martin F.M."/>
            <person name="Bonfante P."/>
        </authorList>
    </citation>
    <scope>NUCLEOTIDE SEQUENCE [LARGE SCALE GENOMIC DNA]</scope>
    <source>
        <strain evidence="1 2">BEG34</strain>
    </source>
</reference>
<evidence type="ECO:0000313" key="2">
    <source>
        <dbReference type="Proteomes" id="UP000439903"/>
    </source>
</evidence>
<dbReference type="AlphaFoldDB" id="A0A8H3XJH3"/>
<keyword evidence="2" id="KW-1185">Reference proteome</keyword>